<sequence length="68" mass="7793">AAGLHRRLGRRCRRAHPPGRHPGALPAGPAGHARVDDQGELYRQRYPTGRLRRRRRHRTHPELQIAPV</sequence>
<gene>
    <name evidence="2" type="primary">PLESTB002414</name>
    <name evidence="2" type="ORF">PLESTB_001558700</name>
</gene>
<keyword evidence="3" id="KW-1185">Reference proteome</keyword>
<proteinExistence type="predicted"/>
<comment type="caution">
    <text evidence="2">The sequence shown here is derived from an EMBL/GenBank/DDBJ whole genome shotgun (WGS) entry which is preliminary data.</text>
</comment>
<accession>A0A9W6BX97</accession>
<evidence type="ECO:0000256" key="1">
    <source>
        <dbReference type="SAM" id="MobiDB-lite"/>
    </source>
</evidence>
<feature type="compositionally biased region" description="Low complexity" evidence="1">
    <location>
        <begin position="21"/>
        <end position="32"/>
    </location>
</feature>
<feature type="non-terminal residue" evidence="2">
    <location>
        <position position="1"/>
    </location>
</feature>
<feature type="region of interest" description="Disordered" evidence="1">
    <location>
        <begin position="1"/>
        <end position="68"/>
    </location>
</feature>
<feature type="compositionally biased region" description="Basic and acidic residues" evidence="1">
    <location>
        <begin position="33"/>
        <end position="43"/>
    </location>
</feature>
<evidence type="ECO:0000313" key="2">
    <source>
        <dbReference type="EMBL" id="GLC59964.1"/>
    </source>
</evidence>
<organism evidence="2 3">
    <name type="scientific">Pleodorina starrii</name>
    <dbReference type="NCBI Taxonomy" id="330485"/>
    <lineage>
        <taxon>Eukaryota</taxon>
        <taxon>Viridiplantae</taxon>
        <taxon>Chlorophyta</taxon>
        <taxon>core chlorophytes</taxon>
        <taxon>Chlorophyceae</taxon>
        <taxon>CS clade</taxon>
        <taxon>Chlamydomonadales</taxon>
        <taxon>Volvocaceae</taxon>
        <taxon>Pleodorina</taxon>
    </lineage>
</organism>
<name>A0A9W6BX97_9CHLO</name>
<reference evidence="2 3" key="1">
    <citation type="journal article" date="2023" name="Commun. Biol.">
        <title>Reorganization of the ancestral sex-determining regions during the evolution of trioecy in Pleodorina starrii.</title>
        <authorList>
            <person name="Takahashi K."/>
            <person name="Suzuki S."/>
            <person name="Kawai-Toyooka H."/>
            <person name="Yamamoto K."/>
            <person name="Hamaji T."/>
            <person name="Ootsuki R."/>
            <person name="Yamaguchi H."/>
            <person name="Kawachi M."/>
            <person name="Higashiyama T."/>
            <person name="Nozaki H."/>
        </authorList>
    </citation>
    <scope>NUCLEOTIDE SEQUENCE [LARGE SCALE GENOMIC DNA]</scope>
    <source>
        <strain evidence="2 3">NIES-4479</strain>
    </source>
</reference>
<dbReference type="Proteomes" id="UP001165080">
    <property type="component" value="Unassembled WGS sequence"/>
</dbReference>
<feature type="compositionally biased region" description="Basic residues" evidence="1">
    <location>
        <begin position="50"/>
        <end position="59"/>
    </location>
</feature>
<protein>
    <submittedName>
        <fullName evidence="2">Uncharacterized protein</fullName>
    </submittedName>
</protein>
<feature type="compositionally biased region" description="Basic residues" evidence="1">
    <location>
        <begin position="1"/>
        <end position="19"/>
    </location>
</feature>
<evidence type="ECO:0000313" key="3">
    <source>
        <dbReference type="Proteomes" id="UP001165080"/>
    </source>
</evidence>
<feature type="non-terminal residue" evidence="2">
    <location>
        <position position="68"/>
    </location>
</feature>
<dbReference type="AlphaFoldDB" id="A0A9W6BX97"/>
<dbReference type="EMBL" id="BRXU01000031">
    <property type="protein sequence ID" value="GLC59964.1"/>
    <property type="molecule type" value="Genomic_DNA"/>
</dbReference>